<dbReference type="PANTHER" id="PTHR48112">
    <property type="entry name" value="HIGH MOBILITY GROUP PROTEIN DSP1"/>
    <property type="match status" value="1"/>
</dbReference>
<evidence type="ECO:0000256" key="2">
    <source>
        <dbReference type="PROSITE-ProRule" id="PRU00267"/>
    </source>
</evidence>
<evidence type="ECO:0000313" key="5">
    <source>
        <dbReference type="EMBL" id="RKP36568.1"/>
    </source>
</evidence>
<dbReference type="Pfam" id="PF00505">
    <property type="entry name" value="HMG_box"/>
    <property type="match status" value="1"/>
</dbReference>
<feature type="region of interest" description="Disordered" evidence="3">
    <location>
        <begin position="1"/>
        <end position="36"/>
    </location>
</feature>
<dbReference type="SUPFAM" id="SSF47095">
    <property type="entry name" value="HMG-box"/>
    <property type="match status" value="1"/>
</dbReference>
<accession>A0A4P9ZTL5</accession>
<feature type="DNA-binding region" description="HMG box" evidence="2">
    <location>
        <begin position="31"/>
        <end position="98"/>
    </location>
</feature>
<dbReference type="Proteomes" id="UP000268162">
    <property type="component" value="Unassembled WGS sequence"/>
</dbReference>
<keyword evidence="6" id="KW-1185">Reference proteome</keyword>
<dbReference type="STRING" id="215637.A0A4P9ZTL5"/>
<keyword evidence="2" id="KW-0539">Nucleus</keyword>
<dbReference type="EMBL" id="ML002631">
    <property type="protein sequence ID" value="RKP36568.1"/>
    <property type="molecule type" value="Genomic_DNA"/>
</dbReference>
<organism evidence="5 6">
    <name type="scientific">Dimargaris cristalligena</name>
    <dbReference type="NCBI Taxonomy" id="215637"/>
    <lineage>
        <taxon>Eukaryota</taxon>
        <taxon>Fungi</taxon>
        <taxon>Fungi incertae sedis</taxon>
        <taxon>Zoopagomycota</taxon>
        <taxon>Kickxellomycotina</taxon>
        <taxon>Dimargaritomycetes</taxon>
        <taxon>Dimargaritales</taxon>
        <taxon>Dimargaritaceae</taxon>
        <taxon>Dimargaris</taxon>
    </lineage>
</organism>
<dbReference type="SMART" id="SM00398">
    <property type="entry name" value="HMG"/>
    <property type="match status" value="1"/>
</dbReference>
<protein>
    <submittedName>
        <fullName evidence="5">High mobility group box domain-containing protein</fullName>
    </submittedName>
</protein>
<dbReference type="Gene3D" id="1.10.30.10">
    <property type="entry name" value="High mobility group box domain"/>
    <property type="match status" value="1"/>
</dbReference>
<dbReference type="GO" id="GO:0005634">
    <property type="term" value="C:nucleus"/>
    <property type="evidence" value="ECO:0007669"/>
    <property type="project" value="UniProtKB-UniRule"/>
</dbReference>
<dbReference type="GO" id="GO:0003677">
    <property type="term" value="F:DNA binding"/>
    <property type="evidence" value="ECO:0007669"/>
    <property type="project" value="UniProtKB-UniRule"/>
</dbReference>
<dbReference type="AlphaFoldDB" id="A0A4P9ZTL5"/>
<name>A0A4P9ZTL5_9FUNG</name>
<feature type="non-terminal residue" evidence="5">
    <location>
        <position position="98"/>
    </location>
</feature>
<gene>
    <name evidence="5" type="ORF">BJ085DRAFT_21520</name>
</gene>
<evidence type="ECO:0000313" key="6">
    <source>
        <dbReference type="Proteomes" id="UP000268162"/>
    </source>
</evidence>
<evidence type="ECO:0000256" key="3">
    <source>
        <dbReference type="SAM" id="MobiDB-lite"/>
    </source>
</evidence>
<proteinExistence type="predicted"/>
<dbReference type="InterPro" id="IPR050342">
    <property type="entry name" value="HMGB"/>
</dbReference>
<keyword evidence="1 2" id="KW-0238">DNA-binding</keyword>
<sequence length="98" mass="10889">MGSLTGDFLHGEAGSAAASSKPARLRDPNAPKKPLSPYIHFSMMERSNLTPKDGKVASQDISRELGRMWNSLSDAAKKPYEAIAQVDKDRYEREFAEY</sequence>
<evidence type="ECO:0000259" key="4">
    <source>
        <dbReference type="PROSITE" id="PS50118"/>
    </source>
</evidence>
<dbReference type="InterPro" id="IPR009071">
    <property type="entry name" value="HMG_box_dom"/>
</dbReference>
<dbReference type="PROSITE" id="PS50118">
    <property type="entry name" value="HMG_BOX_2"/>
    <property type="match status" value="1"/>
</dbReference>
<reference evidence="6" key="1">
    <citation type="journal article" date="2018" name="Nat. Microbiol.">
        <title>Leveraging single-cell genomics to expand the fungal tree of life.</title>
        <authorList>
            <person name="Ahrendt S.R."/>
            <person name="Quandt C.A."/>
            <person name="Ciobanu D."/>
            <person name="Clum A."/>
            <person name="Salamov A."/>
            <person name="Andreopoulos B."/>
            <person name="Cheng J.F."/>
            <person name="Woyke T."/>
            <person name="Pelin A."/>
            <person name="Henrissat B."/>
            <person name="Reynolds N.K."/>
            <person name="Benny G.L."/>
            <person name="Smith M.E."/>
            <person name="James T.Y."/>
            <person name="Grigoriev I.V."/>
        </authorList>
    </citation>
    <scope>NUCLEOTIDE SEQUENCE [LARGE SCALE GENOMIC DNA]</scope>
    <source>
        <strain evidence="6">RSA 468</strain>
    </source>
</reference>
<dbReference type="InterPro" id="IPR036910">
    <property type="entry name" value="HMG_box_dom_sf"/>
</dbReference>
<feature type="domain" description="HMG box" evidence="4">
    <location>
        <begin position="31"/>
        <end position="98"/>
    </location>
</feature>
<evidence type="ECO:0000256" key="1">
    <source>
        <dbReference type="ARBA" id="ARBA00023125"/>
    </source>
</evidence>